<dbReference type="Proteomes" id="UP000799778">
    <property type="component" value="Unassembled WGS sequence"/>
</dbReference>
<evidence type="ECO:0000256" key="3">
    <source>
        <dbReference type="ARBA" id="ARBA00013236"/>
    </source>
</evidence>
<dbReference type="Pfam" id="PF17767">
    <property type="entry name" value="NAPRTase_N"/>
    <property type="match status" value="1"/>
</dbReference>
<gene>
    <name evidence="11" type="ORF">BU24DRAFT_384546</name>
</gene>
<dbReference type="EMBL" id="ML978066">
    <property type="protein sequence ID" value="KAF2022082.1"/>
    <property type="molecule type" value="Genomic_DNA"/>
</dbReference>
<dbReference type="OrthoDB" id="193380at2759"/>
<keyword evidence="6 8" id="KW-0662">Pyridine nucleotide biosynthesis</keyword>
<dbReference type="PANTHER" id="PTHR11098">
    <property type="entry name" value="NICOTINATE PHOSPHORIBOSYLTRANSFERASE"/>
    <property type="match status" value="1"/>
</dbReference>
<keyword evidence="12" id="KW-1185">Reference proteome</keyword>
<evidence type="ECO:0000256" key="7">
    <source>
        <dbReference type="ARBA" id="ARBA00048668"/>
    </source>
</evidence>
<evidence type="ECO:0000256" key="2">
    <source>
        <dbReference type="ARBA" id="ARBA00010897"/>
    </source>
</evidence>
<name>A0A6A5Y906_9PLEO</name>
<evidence type="ECO:0000259" key="9">
    <source>
        <dbReference type="Pfam" id="PF04095"/>
    </source>
</evidence>
<dbReference type="SUPFAM" id="SSF54675">
    <property type="entry name" value="Nicotinate/Quinolinate PRTase N-terminal domain-like"/>
    <property type="match status" value="1"/>
</dbReference>
<proteinExistence type="inferred from homology"/>
<evidence type="ECO:0000256" key="6">
    <source>
        <dbReference type="ARBA" id="ARBA00022642"/>
    </source>
</evidence>
<keyword evidence="11" id="KW-0328">Glycosyltransferase</keyword>
<dbReference type="InterPro" id="IPR007229">
    <property type="entry name" value="Nic_PRibTrfase-Fam"/>
</dbReference>
<dbReference type="AlphaFoldDB" id="A0A6A5Y906"/>
<dbReference type="GO" id="GO:0005829">
    <property type="term" value="C:cytosol"/>
    <property type="evidence" value="ECO:0007669"/>
    <property type="project" value="TreeGrafter"/>
</dbReference>
<dbReference type="SUPFAM" id="SSF51690">
    <property type="entry name" value="Nicotinate/Quinolinate PRTase C-terminal domain-like"/>
    <property type="match status" value="1"/>
</dbReference>
<evidence type="ECO:0000259" key="10">
    <source>
        <dbReference type="Pfam" id="PF17767"/>
    </source>
</evidence>
<evidence type="ECO:0000256" key="1">
    <source>
        <dbReference type="ARBA" id="ARBA00004952"/>
    </source>
</evidence>
<feature type="domain" description="Nicotinate/nicotinamide phosphoribosyltransferase" evidence="9">
    <location>
        <begin position="336"/>
        <end position="473"/>
    </location>
</feature>
<dbReference type="InterPro" id="IPR006406">
    <property type="entry name" value="Nic_PRibTrfase"/>
</dbReference>
<feature type="domain" description="Nicotinate phosphoribosyltransferase N-terminal" evidence="10">
    <location>
        <begin position="17"/>
        <end position="148"/>
    </location>
</feature>
<evidence type="ECO:0000313" key="12">
    <source>
        <dbReference type="Proteomes" id="UP000799778"/>
    </source>
</evidence>
<dbReference type="PIRSF" id="PIRSF000484">
    <property type="entry name" value="NAPRT"/>
    <property type="match status" value="1"/>
</dbReference>
<dbReference type="GO" id="GO:0004516">
    <property type="term" value="F:nicotinate phosphoribosyltransferase activity"/>
    <property type="evidence" value="ECO:0007669"/>
    <property type="project" value="UniProtKB-UniRule"/>
</dbReference>
<keyword evidence="5 8" id="KW-0436">Ligase</keyword>
<dbReference type="UniPathway" id="UPA00253">
    <property type="reaction ID" value="UER00457"/>
</dbReference>
<protein>
    <recommendedName>
        <fullName evidence="3 8">Nicotinate phosphoribosyltransferase</fullName>
        <ecNumber evidence="3 8">6.3.4.21</ecNumber>
    </recommendedName>
</protein>
<evidence type="ECO:0000313" key="11">
    <source>
        <dbReference type="EMBL" id="KAF2022082.1"/>
    </source>
</evidence>
<accession>A0A6A5Y906</accession>
<dbReference type="InterPro" id="IPR036068">
    <property type="entry name" value="Nicotinate_pribotase-like_C"/>
</dbReference>
<dbReference type="GeneID" id="54282245"/>
<dbReference type="RefSeq" id="XP_033390421.1">
    <property type="nucleotide sequence ID" value="XM_033524848.1"/>
</dbReference>
<keyword evidence="11" id="KW-0808">Transferase</keyword>
<reference evidence="11" key="1">
    <citation type="journal article" date="2020" name="Stud. Mycol.">
        <title>101 Dothideomycetes genomes: a test case for predicting lifestyles and emergence of pathogens.</title>
        <authorList>
            <person name="Haridas S."/>
            <person name="Albert R."/>
            <person name="Binder M."/>
            <person name="Bloem J."/>
            <person name="Labutti K."/>
            <person name="Salamov A."/>
            <person name="Andreopoulos B."/>
            <person name="Baker S."/>
            <person name="Barry K."/>
            <person name="Bills G."/>
            <person name="Bluhm B."/>
            <person name="Cannon C."/>
            <person name="Castanera R."/>
            <person name="Culley D."/>
            <person name="Daum C."/>
            <person name="Ezra D."/>
            <person name="Gonzalez J."/>
            <person name="Henrissat B."/>
            <person name="Kuo A."/>
            <person name="Liang C."/>
            <person name="Lipzen A."/>
            <person name="Lutzoni F."/>
            <person name="Magnuson J."/>
            <person name="Mondo S."/>
            <person name="Nolan M."/>
            <person name="Ohm R."/>
            <person name="Pangilinan J."/>
            <person name="Park H.-J."/>
            <person name="Ramirez L."/>
            <person name="Alfaro M."/>
            <person name="Sun H."/>
            <person name="Tritt A."/>
            <person name="Yoshinaga Y."/>
            <person name="Zwiers L.-H."/>
            <person name="Turgeon B."/>
            <person name="Goodwin S."/>
            <person name="Spatafora J."/>
            <person name="Crous P."/>
            <person name="Grigoriev I."/>
        </authorList>
    </citation>
    <scope>NUCLEOTIDE SEQUENCE</scope>
    <source>
        <strain evidence="11">CBS 175.79</strain>
    </source>
</reference>
<dbReference type="PANTHER" id="PTHR11098:SF1">
    <property type="entry name" value="NICOTINATE PHOSPHORIBOSYLTRANSFERASE"/>
    <property type="match status" value="1"/>
</dbReference>
<comment type="catalytic activity">
    <reaction evidence="7 8">
        <text>5-phospho-alpha-D-ribose 1-diphosphate + nicotinate + ATP + H2O = nicotinate beta-D-ribonucleotide + ADP + phosphate + diphosphate</text>
        <dbReference type="Rhea" id="RHEA:36163"/>
        <dbReference type="ChEBI" id="CHEBI:15377"/>
        <dbReference type="ChEBI" id="CHEBI:30616"/>
        <dbReference type="ChEBI" id="CHEBI:32544"/>
        <dbReference type="ChEBI" id="CHEBI:33019"/>
        <dbReference type="ChEBI" id="CHEBI:43474"/>
        <dbReference type="ChEBI" id="CHEBI:57502"/>
        <dbReference type="ChEBI" id="CHEBI:58017"/>
        <dbReference type="ChEBI" id="CHEBI:456216"/>
        <dbReference type="EC" id="6.3.4.21"/>
    </reaction>
</comment>
<evidence type="ECO:0000256" key="5">
    <source>
        <dbReference type="ARBA" id="ARBA00022598"/>
    </source>
</evidence>
<organism evidence="11 12">
    <name type="scientific">Aaosphaeria arxii CBS 175.79</name>
    <dbReference type="NCBI Taxonomy" id="1450172"/>
    <lineage>
        <taxon>Eukaryota</taxon>
        <taxon>Fungi</taxon>
        <taxon>Dikarya</taxon>
        <taxon>Ascomycota</taxon>
        <taxon>Pezizomycotina</taxon>
        <taxon>Dothideomycetes</taxon>
        <taxon>Pleosporomycetidae</taxon>
        <taxon>Pleosporales</taxon>
        <taxon>Pleosporales incertae sedis</taxon>
        <taxon>Aaosphaeria</taxon>
    </lineage>
</organism>
<sequence>MEDKLAQNLPEGIFSLLDTDLYKLTMQCCILKFFPDVSVTYSFTNRTPEKKLSRAAFKWLGVQVAKLENVYLTDDESQFLKKQCPYLNAQYLTFLSTFRLQPSKQLKLIFNPIDDTGSDSDVGDFSILTEGLWVNTILYEIPLLALISEAYFKFCDTDWSYAGQVEQAYEKGVALLKEGCILSEFGSRRRRDYHTQDLVLQGLRRAAEEAAKNGWKGKLTGTSNVHFAMKHGLQPIGTVAHEWFMGVAAITNDYENANELALEYWTSTFGEGVLAIALTDTFGTPAFLRAFKKRIPAVTTAIPGGATTLASTAATTNPDVQSLSTTEPPISAPLDQSNAQDNARKTYAQTFTGVRQDSGDPLEFIRLMREFYDQEGIKDKKTIVFSDSLNIELCLKYKAAAEAQGFQPTFGVGTFLTNDFVQESTGKKSTPLNIVIKIASASGRHAVKISDNIGKNTGDKSTVAEVKQRLGYTEKSWVGGDEKTRWGTADQPGAAS</sequence>
<evidence type="ECO:0000256" key="4">
    <source>
        <dbReference type="ARBA" id="ARBA00022553"/>
    </source>
</evidence>
<dbReference type="GO" id="GO:0016757">
    <property type="term" value="F:glycosyltransferase activity"/>
    <property type="evidence" value="ECO:0007669"/>
    <property type="project" value="UniProtKB-KW"/>
</dbReference>
<comment type="function">
    <text evidence="8">Catalyzes the synthesis of beta-nicotinate D-ribonucleotide from nicotinate and 5-phospho-D-ribose 1-phosphate at the expense of ATP.</text>
</comment>
<comment type="pathway">
    <text evidence="1 8">Cofactor biosynthesis; NAD(+) biosynthesis; nicotinate D-ribonucleotide from nicotinate: step 1/1.</text>
</comment>
<dbReference type="Gene3D" id="3.20.140.10">
    <property type="entry name" value="nicotinate phosphoribosyltransferase"/>
    <property type="match status" value="2"/>
</dbReference>
<feature type="domain" description="Nicotinate/nicotinamide phosphoribosyltransferase" evidence="9">
    <location>
        <begin position="182"/>
        <end position="293"/>
    </location>
</feature>
<dbReference type="NCBIfam" id="TIGR01514">
    <property type="entry name" value="NAPRTase"/>
    <property type="match status" value="1"/>
</dbReference>
<dbReference type="InterPro" id="IPR040727">
    <property type="entry name" value="NAPRTase_N"/>
</dbReference>
<comment type="similarity">
    <text evidence="2 8">Belongs to the NAPRTase family.</text>
</comment>
<keyword evidence="4" id="KW-0597">Phosphoprotein</keyword>
<dbReference type="Pfam" id="PF04095">
    <property type="entry name" value="NAPRTase"/>
    <property type="match status" value="2"/>
</dbReference>
<dbReference type="EC" id="6.3.4.21" evidence="3 8"/>
<comment type="PTM">
    <text evidence="8">Transiently phosphorylated on a His residue during the reaction cycle. Phosphorylation strongly increases the affinity for substrates and increases the rate of nicotinate D-ribonucleotide production. Dephosphorylation regenerates the low-affinity form of the enzyme, leading to product release.</text>
</comment>
<dbReference type="GO" id="GO:0034355">
    <property type="term" value="P:NAD+ biosynthetic process via the salvage pathway"/>
    <property type="evidence" value="ECO:0007669"/>
    <property type="project" value="TreeGrafter"/>
</dbReference>
<dbReference type="InterPro" id="IPR041525">
    <property type="entry name" value="N/Namide_PRibTrfase"/>
</dbReference>
<evidence type="ECO:0000256" key="8">
    <source>
        <dbReference type="RuleBase" id="RU003838"/>
    </source>
</evidence>